<evidence type="ECO:0000313" key="2">
    <source>
        <dbReference type="EMBL" id="PMD39542.1"/>
    </source>
</evidence>
<dbReference type="EMBL" id="KZ613946">
    <property type="protein sequence ID" value="PMD39542.1"/>
    <property type="molecule type" value="Genomic_DNA"/>
</dbReference>
<proteinExistence type="predicted"/>
<name>A0A2J6RM11_HYAVF</name>
<dbReference type="PANTHER" id="PTHR24148:SF79">
    <property type="entry name" value="HETEROKARYON INCOMPATIBILITY DOMAIN-CONTAINING PROTEIN"/>
    <property type="match status" value="1"/>
</dbReference>
<dbReference type="STRING" id="1149755.A0A2J6RM11"/>
<dbReference type="PANTHER" id="PTHR24148">
    <property type="entry name" value="ANKYRIN REPEAT DOMAIN-CONTAINING PROTEIN 39 HOMOLOG-RELATED"/>
    <property type="match status" value="1"/>
</dbReference>
<sequence length="672" mass="75711">MDSSDSIYTPLDAAKSEIRLIEILSDENEGLVKCKLSTVSLNKDQVFSALSYVWGDSNIKANIILEGRTVAVTKNLESALRNVRRHWIATSPDGDKSTLRLWADAICINQEDLAERTSQVQLMRMVYGSAELVLSWFGPEDPSLAFHSINIIAKEIRNCDADGPLVFSQLDWMHRYPALCEAGDPAVRGAIKNEAWAAISSFLTTPYWQRVWIFQEVVLSRKLLLVGPGDCSLDWDDLELVAERFLRLREEGLNTLFQGKPTFLQQDVWKAITTPLVSWTSIWKLTMTRSLRKDRTTVARGEWEGWMLSVFAGGLKATDPKDHIYGLLGITGIPIKPDYSTDKSVADVYVEYVVGFLEASRRRRILDEMSPLIFLSHAGIGLFGRTDGFPTWAPNFPKEASGGRSSTRVASARFAGRGVFNGDGEKYPYVMMNTHSLFVWGVKLEVIDFASEAPHMDTWYDGRMLDFIRDFISRHVKYPSGIPPLQAVFRLVNRDPSPDVDRLVIVRALAFLRFIVNPYHGIGPIMLERLQSLGFELLSEDFDKQFIDSLFPVTDTQQFGFSDSLSLYLARGLDGPIAEVWDRIVINFIKIQLSWRFIETTSGYLGISPAGTEPGDIICVLKECDVPVVLRKVPEEDCYNLIGTTFMVGLMDGEAAEIIKRGAIEPQWFELR</sequence>
<dbReference type="Pfam" id="PF26639">
    <property type="entry name" value="Het-6_barrel"/>
    <property type="match status" value="1"/>
</dbReference>
<dbReference type="Pfam" id="PF06985">
    <property type="entry name" value="HET"/>
    <property type="match status" value="1"/>
</dbReference>
<evidence type="ECO:0000259" key="1">
    <source>
        <dbReference type="Pfam" id="PF06985"/>
    </source>
</evidence>
<feature type="domain" description="Heterokaryon incompatibility" evidence="1">
    <location>
        <begin position="47"/>
        <end position="216"/>
    </location>
</feature>
<evidence type="ECO:0000313" key="3">
    <source>
        <dbReference type="Proteomes" id="UP000235786"/>
    </source>
</evidence>
<dbReference type="Proteomes" id="UP000235786">
    <property type="component" value="Unassembled WGS sequence"/>
</dbReference>
<organism evidence="2 3">
    <name type="scientific">Hyaloscypha variabilis (strain UAMH 11265 / GT02V1 / F)</name>
    <name type="common">Meliniomyces variabilis</name>
    <dbReference type="NCBI Taxonomy" id="1149755"/>
    <lineage>
        <taxon>Eukaryota</taxon>
        <taxon>Fungi</taxon>
        <taxon>Dikarya</taxon>
        <taxon>Ascomycota</taxon>
        <taxon>Pezizomycotina</taxon>
        <taxon>Leotiomycetes</taxon>
        <taxon>Helotiales</taxon>
        <taxon>Hyaloscyphaceae</taxon>
        <taxon>Hyaloscypha</taxon>
        <taxon>Hyaloscypha variabilis</taxon>
    </lineage>
</organism>
<gene>
    <name evidence="2" type="ORF">L207DRAFT_512587</name>
</gene>
<dbReference type="OrthoDB" id="5386682at2759"/>
<protein>
    <submittedName>
        <fullName evidence="2">HET-domain-containing protein</fullName>
    </submittedName>
</protein>
<dbReference type="InterPro" id="IPR010730">
    <property type="entry name" value="HET"/>
</dbReference>
<reference evidence="2 3" key="1">
    <citation type="submission" date="2016-04" db="EMBL/GenBank/DDBJ databases">
        <title>A degradative enzymes factory behind the ericoid mycorrhizal symbiosis.</title>
        <authorList>
            <consortium name="DOE Joint Genome Institute"/>
            <person name="Martino E."/>
            <person name="Morin E."/>
            <person name="Grelet G."/>
            <person name="Kuo A."/>
            <person name="Kohler A."/>
            <person name="Daghino S."/>
            <person name="Barry K."/>
            <person name="Choi C."/>
            <person name="Cichocki N."/>
            <person name="Clum A."/>
            <person name="Copeland A."/>
            <person name="Hainaut M."/>
            <person name="Haridas S."/>
            <person name="Labutti K."/>
            <person name="Lindquist E."/>
            <person name="Lipzen A."/>
            <person name="Khouja H.-R."/>
            <person name="Murat C."/>
            <person name="Ohm R."/>
            <person name="Olson A."/>
            <person name="Spatafora J."/>
            <person name="Veneault-Fourrey C."/>
            <person name="Henrissat B."/>
            <person name="Grigoriev I."/>
            <person name="Martin F."/>
            <person name="Perotto S."/>
        </authorList>
    </citation>
    <scope>NUCLEOTIDE SEQUENCE [LARGE SCALE GENOMIC DNA]</scope>
    <source>
        <strain evidence="2 3">F</strain>
    </source>
</reference>
<keyword evidence="3" id="KW-1185">Reference proteome</keyword>
<dbReference type="AlphaFoldDB" id="A0A2J6RM11"/>
<accession>A0A2J6RM11</accession>
<dbReference type="InterPro" id="IPR052895">
    <property type="entry name" value="HetReg/Transcr_Mod"/>
</dbReference>